<dbReference type="OrthoDB" id="439943at2759"/>
<dbReference type="InterPro" id="IPR029044">
    <property type="entry name" value="Nucleotide-diphossugar_trans"/>
</dbReference>
<feature type="active site" description="Nucleophile" evidence="6">
    <location>
        <position position="340"/>
    </location>
</feature>
<dbReference type="GO" id="GO:0006493">
    <property type="term" value="P:protein O-linked glycosylation"/>
    <property type="evidence" value="ECO:0007669"/>
    <property type="project" value="TreeGrafter"/>
</dbReference>
<dbReference type="Gene3D" id="3.90.550.10">
    <property type="entry name" value="Spore Coat Polysaccharide Biosynthesis Protein SpsA, Chain A"/>
    <property type="match status" value="1"/>
</dbReference>
<dbReference type="InterPro" id="IPR002685">
    <property type="entry name" value="Glyco_trans_15"/>
</dbReference>
<dbReference type="FunFam" id="3.90.550.10:FF:000051">
    <property type="entry name" value="Alpha-1,2-mannosyltransferase (Ktr4)"/>
    <property type="match status" value="1"/>
</dbReference>
<dbReference type="GO" id="GO:0005794">
    <property type="term" value="C:Golgi apparatus"/>
    <property type="evidence" value="ECO:0007669"/>
    <property type="project" value="TreeGrafter"/>
</dbReference>
<evidence type="ECO:0000256" key="3">
    <source>
        <dbReference type="ARBA" id="ARBA00022676"/>
    </source>
</evidence>
<dbReference type="RefSeq" id="XP_003679645.1">
    <property type="nucleotide sequence ID" value="XM_003679597.1"/>
</dbReference>
<dbReference type="FunCoup" id="G8ZP90">
    <property type="interactions" value="62"/>
</dbReference>
<evidence type="ECO:0000256" key="1">
    <source>
        <dbReference type="ARBA" id="ARBA00004606"/>
    </source>
</evidence>
<dbReference type="PANTHER" id="PTHR31121">
    <property type="entry name" value="ALPHA-1,2 MANNOSYLTRANSFERASE KTR1"/>
    <property type="match status" value="1"/>
</dbReference>
<sequence length="452" mass="52810">MVYFTRSAARRVIKLGIALLVIALVALYSTGPGYGSSIDSLMWSQDRTGDTEGGSLESEETQRSLMDKMEKPLVSNEADSTQIDYDSILSKRKQLLSDTLKVPITEPKTGDLVRLNDPRAGKAMATILCLARNEDIADVISSVQQLEEQFNGQFKYPYTFLNDEEFSDQFKDELIRLLPKGRKINFGKIASELWDMPDSIDRDIFKTKMEELGGIQDVEKVSYHNMCRFYSKTFYHHPLLQEYKYIWRLEPNVNFYCKIDYDVFQFMEDNDKIYGFVLNLYDSPESVRTLWSSTMNFVKKNPQYLHERGSYEWIKDNVQKPDNYEITGGYSTCHFWTNFEIINLDFLRSKPYEDFMSYLEDQKGFYYERWGDAPVRSLALALFADKSRIHWFRDIGYQHFPYTNCPKCPANSHRCNGNCKPGSFSPWPALEKENCLPVWIEHIMSKQELEVY</sequence>
<dbReference type="SUPFAM" id="SSF53448">
    <property type="entry name" value="Nucleotide-diphospho-sugar transferases"/>
    <property type="match status" value="1"/>
</dbReference>
<gene>
    <name evidence="7" type="primary">TDEL0B03050</name>
    <name evidence="7" type="ORF">TDEL_0B03050</name>
</gene>
<comment type="subcellular location">
    <subcellularLocation>
        <location evidence="1">Membrane</location>
        <topology evidence="1">Single-pass type II membrane protein</topology>
    </subcellularLocation>
</comment>
<dbReference type="InParanoid" id="G8ZP90"/>
<reference evidence="7 8" key="1">
    <citation type="journal article" date="2011" name="Proc. Natl. Acad. Sci. U.S.A.">
        <title>Evolutionary erosion of yeast sex chromosomes by mating-type switching accidents.</title>
        <authorList>
            <person name="Gordon J.L."/>
            <person name="Armisen D."/>
            <person name="Proux-Wera E."/>
            <person name="Oheigeartaigh S.S."/>
            <person name="Byrne K.P."/>
            <person name="Wolfe K.H."/>
        </authorList>
    </citation>
    <scope>NUCLEOTIDE SEQUENCE [LARGE SCALE GENOMIC DNA]</scope>
    <source>
        <strain evidence="8">ATCC 10662 / CBS 1146 / NBRC 0425 / NCYC 2629 / NRRL Y-866</strain>
    </source>
</reference>
<dbReference type="HOGENOM" id="CLU_024327_1_1_1"/>
<keyword evidence="5" id="KW-0812">Transmembrane</keyword>
<dbReference type="PANTHER" id="PTHR31121:SF7">
    <property type="entry name" value="MANNOSYLTRANSFERASE KTR4-RELATED"/>
    <property type="match status" value="1"/>
</dbReference>
<evidence type="ECO:0000256" key="4">
    <source>
        <dbReference type="ARBA" id="ARBA00022679"/>
    </source>
</evidence>
<dbReference type="AlphaFoldDB" id="G8ZP90"/>
<dbReference type="GeneID" id="11504434"/>
<evidence type="ECO:0000256" key="5">
    <source>
        <dbReference type="ARBA" id="ARBA00022968"/>
    </source>
</evidence>
<dbReference type="GO" id="GO:0006487">
    <property type="term" value="P:protein N-linked glycosylation"/>
    <property type="evidence" value="ECO:0007669"/>
    <property type="project" value="TreeGrafter"/>
</dbReference>
<dbReference type="eggNOG" id="KOG4472">
    <property type="taxonomic scope" value="Eukaryota"/>
</dbReference>
<dbReference type="GO" id="GO:0000032">
    <property type="term" value="P:cell wall mannoprotein biosynthetic process"/>
    <property type="evidence" value="ECO:0007669"/>
    <property type="project" value="TreeGrafter"/>
</dbReference>
<dbReference type="Proteomes" id="UP000005627">
    <property type="component" value="Chromosome 2"/>
</dbReference>
<evidence type="ECO:0000256" key="2">
    <source>
        <dbReference type="ARBA" id="ARBA00007677"/>
    </source>
</evidence>
<keyword evidence="3" id="KW-0328">Glycosyltransferase</keyword>
<dbReference type="GO" id="GO:0000026">
    <property type="term" value="F:alpha-1,2-mannosyltransferase activity"/>
    <property type="evidence" value="ECO:0007669"/>
    <property type="project" value="TreeGrafter"/>
</dbReference>
<dbReference type="Pfam" id="PF01793">
    <property type="entry name" value="Glyco_transf_15"/>
    <property type="match status" value="1"/>
</dbReference>
<protein>
    <recommendedName>
        <fullName evidence="9">Glycosyltransferase family 15 protein</fullName>
    </recommendedName>
</protein>
<proteinExistence type="inferred from homology"/>
<dbReference type="GO" id="GO:0016020">
    <property type="term" value="C:membrane"/>
    <property type="evidence" value="ECO:0007669"/>
    <property type="project" value="UniProtKB-SubCell"/>
</dbReference>
<organism evidence="7 8">
    <name type="scientific">Torulaspora delbrueckii</name>
    <name type="common">Yeast</name>
    <name type="synonym">Candida colliculosa</name>
    <dbReference type="NCBI Taxonomy" id="4950"/>
    <lineage>
        <taxon>Eukaryota</taxon>
        <taxon>Fungi</taxon>
        <taxon>Dikarya</taxon>
        <taxon>Ascomycota</taxon>
        <taxon>Saccharomycotina</taxon>
        <taxon>Saccharomycetes</taxon>
        <taxon>Saccharomycetales</taxon>
        <taxon>Saccharomycetaceae</taxon>
        <taxon>Torulaspora</taxon>
    </lineage>
</organism>
<evidence type="ECO:0000313" key="8">
    <source>
        <dbReference type="Proteomes" id="UP000005627"/>
    </source>
</evidence>
<accession>G8ZP90</accession>
<dbReference type="PIRSF" id="PIRSF018153">
    <property type="entry name" value="Glyco_trans_15"/>
    <property type="match status" value="1"/>
</dbReference>
<dbReference type="EMBL" id="HE616743">
    <property type="protein sequence ID" value="CCE90434.1"/>
    <property type="molecule type" value="Genomic_DNA"/>
</dbReference>
<keyword evidence="8" id="KW-1185">Reference proteome</keyword>
<keyword evidence="5" id="KW-0735">Signal-anchor</keyword>
<evidence type="ECO:0000313" key="7">
    <source>
        <dbReference type="EMBL" id="CCE90434.1"/>
    </source>
</evidence>
<evidence type="ECO:0008006" key="9">
    <source>
        <dbReference type="Google" id="ProtNLM"/>
    </source>
</evidence>
<dbReference type="KEGG" id="tdl:TDEL_0B03050"/>
<keyword evidence="4" id="KW-0808">Transferase</keyword>
<name>G8ZP90_TORDE</name>
<comment type="similarity">
    <text evidence="2">Belongs to the glycosyltransferase 15 family.</text>
</comment>
<evidence type="ECO:0000256" key="6">
    <source>
        <dbReference type="PIRSR" id="PIRSR018153-1"/>
    </source>
</evidence>